<protein>
    <submittedName>
        <fullName evidence="2">Uncharacterized protein</fullName>
    </submittedName>
</protein>
<accession>J0D034</accession>
<gene>
    <name evidence="2" type="ORF">AURDEDRAFT_116721</name>
</gene>
<keyword evidence="3" id="KW-1185">Reference proteome</keyword>
<dbReference type="EMBL" id="JH687837">
    <property type="protein sequence ID" value="EJD37612.1"/>
    <property type="molecule type" value="Genomic_DNA"/>
</dbReference>
<reference evidence="3" key="1">
    <citation type="journal article" date="2012" name="Science">
        <title>The Paleozoic origin of enzymatic lignin decomposition reconstructed from 31 fungal genomes.</title>
        <authorList>
            <person name="Floudas D."/>
            <person name="Binder M."/>
            <person name="Riley R."/>
            <person name="Barry K."/>
            <person name="Blanchette R.A."/>
            <person name="Henrissat B."/>
            <person name="Martinez A.T."/>
            <person name="Otillar R."/>
            <person name="Spatafora J.W."/>
            <person name="Yadav J.S."/>
            <person name="Aerts A."/>
            <person name="Benoit I."/>
            <person name="Boyd A."/>
            <person name="Carlson A."/>
            <person name="Copeland A."/>
            <person name="Coutinho P.M."/>
            <person name="de Vries R.P."/>
            <person name="Ferreira P."/>
            <person name="Findley K."/>
            <person name="Foster B."/>
            <person name="Gaskell J."/>
            <person name="Glotzer D."/>
            <person name="Gorecki P."/>
            <person name="Heitman J."/>
            <person name="Hesse C."/>
            <person name="Hori C."/>
            <person name="Igarashi K."/>
            <person name="Jurgens J.A."/>
            <person name="Kallen N."/>
            <person name="Kersten P."/>
            <person name="Kohler A."/>
            <person name="Kuees U."/>
            <person name="Kumar T.K.A."/>
            <person name="Kuo A."/>
            <person name="LaButti K."/>
            <person name="Larrondo L.F."/>
            <person name="Lindquist E."/>
            <person name="Ling A."/>
            <person name="Lombard V."/>
            <person name="Lucas S."/>
            <person name="Lundell T."/>
            <person name="Martin R."/>
            <person name="McLaughlin D.J."/>
            <person name="Morgenstern I."/>
            <person name="Morin E."/>
            <person name="Murat C."/>
            <person name="Nagy L.G."/>
            <person name="Nolan M."/>
            <person name="Ohm R.A."/>
            <person name="Patyshakuliyeva A."/>
            <person name="Rokas A."/>
            <person name="Ruiz-Duenas F.J."/>
            <person name="Sabat G."/>
            <person name="Salamov A."/>
            <person name="Samejima M."/>
            <person name="Schmutz J."/>
            <person name="Slot J.C."/>
            <person name="St John F."/>
            <person name="Stenlid J."/>
            <person name="Sun H."/>
            <person name="Sun S."/>
            <person name="Syed K."/>
            <person name="Tsang A."/>
            <person name="Wiebenga A."/>
            <person name="Young D."/>
            <person name="Pisabarro A."/>
            <person name="Eastwood D.C."/>
            <person name="Martin F."/>
            <person name="Cullen D."/>
            <person name="Grigoriev I.V."/>
            <person name="Hibbett D.S."/>
        </authorList>
    </citation>
    <scope>NUCLEOTIDE SEQUENCE [LARGE SCALE GENOMIC DNA]</scope>
    <source>
        <strain evidence="3">TFB10046</strain>
    </source>
</reference>
<feature type="signal peptide" evidence="1">
    <location>
        <begin position="1"/>
        <end position="25"/>
    </location>
</feature>
<evidence type="ECO:0000256" key="1">
    <source>
        <dbReference type="SAM" id="SignalP"/>
    </source>
</evidence>
<sequence>MAHFLFPYAPIVAPALCGLAQYGLCAVPPTLRDVAGVFASTRLPQACTRLLRAAGPNVWTISRAMAGAAVALLHDGTVPHERRTPGAVVLAGPGDAT</sequence>
<feature type="chain" id="PRO_5003732657" evidence="1">
    <location>
        <begin position="26"/>
        <end position="97"/>
    </location>
</feature>
<name>J0D034_AURST</name>
<dbReference type="InParanoid" id="J0D034"/>
<keyword evidence="1" id="KW-0732">Signal</keyword>
<proteinExistence type="predicted"/>
<evidence type="ECO:0000313" key="2">
    <source>
        <dbReference type="EMBL" id="EJD37612.1"/>
    </source>
</evidence>
<evidence type="ECO:0000313" key="3">
    <source>
        <dbReference type="Proteomes" id="UP000006514"/>
    </source>
</evidence>
<organism evidence="2 3">
    <name type="scientific">Auricularia subglabra (strain TFB-10046 / SS5)</name>
    <name type="common">White-rot fungus</name>
    <name type="synonym">Auricularia delicata (strain TFB10046)</name>
    <dbReference type="NCBI Taxonomy" id="717982"/>
    <lineage>
        <taxon>Eukaryota</taxon>
        <taxon>Fungi</taxon>
        <taxon>Dikarya</taxon>
        <taxon>Basidiomycota</taxon>
        <taxon>Agaricomycotina</taxon>
        <taxon>Agaricomycetes</taxon>
        <taxon>Auriculariales</taxon>
        <taxon>Auriculariaceae</taxon>
        <taxon>Auricularia</taxon>
    </lineage>
</organism>
<dbReference type="KEGG" id="adl:AURDEDRAFT_116721"/>
<dbReference type="Proteomes" id="UP000006514">
    <property type="component" value="Unassembled WGS sequence"/>
</dbReference>
<dbReference type="AlphaFoldDB" id="J0D034"/>